<dbReference type="RefSeq" id="WP_167044494.1">
    <property type="nucleotide sequence ID" value="NZ_JAAOZB010000001.1"/>
</dbReference>
<keyword evidence="1" id="KW-0812">Transmembrane</keyword>
<feature type="transmembrane region" description="Helical" evidence="1">
    <location>
        <begin position="115"/>
        <end position="134"/>
    </location>
</feature>
<keyword evidence="3" id="KW-1185">Reference proteome</keyword>
<protein>
    <submittedName>
        <fullName evidence="2">Uncharacterized protein</fullName>
    </submittedName>
</protein>
<reference evidence="2 3" key="1">
    <citation type="submission" date="2020-07" db="EMBL/GenBank/DDBJ databases">
        <title>Sequencing the genomes of 1000 actinobacteria strains.</title>
        <authorList>
            <person name="Klenk H.-P."/>
        </authorList>
    </citation>
    <scope>NUCLEOTIDE SEQUENCE [LARGE SCALE GENOMIC DNA]</scope>
    <source>
        <strain evidence="2 3">DSM 27576</strain>
    </source>
</reference>
<dbReference type="Proteomes" id="UP000526083">
    <property type="component" value="Unassembled WGS sequence"/>
</dbReference>
<feature type="transmembrane region" description="Helical" evidence="1">
    <location>
        <begin position="41"/>
        <end position="64"/>
    </location>
</feature>
<keyword evidence="1" id="KW-1133">Transmembrane helix</keyword>
<dbReference type="AlphaFoldDB" id="A0A7W3JLK0"/>
<feature type="transmembrane region" description="Helical" evidence="1">
    <location>
        <begin position="84"/>
        <end position="108"/>
    </location>
</feature>
<evidence type="ECO:0000313" key="2">
    <source>
        <dbReference type="EMBL" id="MBA8815077.1"/>
    </source>
</evidence>
<sequence>MIAPEELPRKRAAFESPADLARPLRHDPEMRRPASTVAGSVLVLLRAATGVFLLLALTLDWPAIVRDADFTIEGVPLAGDDLALAIRVVLVIGSLIFLVEGILGVMILRGRNGPRLIILVFSVFSISTAFAGWWFNGQEIRLTGTLPSVALDILILLALSSRSSAAYARRNEKRPDTA</sequence>
<evidence type="ECO:0000256" key="1">
    <source>
        <dbReference type="SAM" id="Phobius"/>
    </source>
</evidence>
<accession>A0A7W3JLK0</accession>
<dbReference type="EMBL" id="JACGWY010000001">
    <property type="protein sequence ID" value="MBA8815077.1"/>
    <property type="molecule type" value="Genomic_DNA"/>
</dbReference>
<organism evidence="2 3">
    <name type="scientific">Microbacterium halimionae</name>
    <dbReference type="NCBI Taxonomy" id="1526413"/>
    <lineage>
        <taxon>Bacteria</taxon>
        <taxon>Bacillati</taxon>
        <taxon>Actinomycetota</taxon>
        <taxon>Actinomycetes</taxon>
        <taxon>Micrococcales</taxon>
        <taxon>Microbacteriaceae</taxon>
        <taxon>Microbacterium</taxon>
    </lineage>
</organism>
<name>A0A7W3JLK0_9MICO</name>
<keyword evidence="1" id="KW-0472">Membrane</keyword>
<comment type="caution">
    <text evidence="2">The sequence shown here is derived from an EMBL/GenBank/DDBJ whole genome shotgun (WGS) entry which is preliminary data.</text>
</comment>
<proteinExistence type="predicted"/>
<gene>
    <name evidence="2" type="ORF">FHX48_000129</name>
</gene>
<evidence type="ECO:0000313" key="3">
    <source>
        <dbReference type="Proteomes" id="UP000526083"/>
    </source>
</evidence>
<feature type="transmembrane region" description="Helical" evidence="1">
    <location>
        <begin position="140"/>
        <end position="160"/>
    </location>
</feature>